<accession>A0AAE3KLF1</accession>
<proteinExistence type="predicted"/>
<evidence type="ECO:0000313" key="2">
    <source>
        <dbReference type="Proteomes" id="UP001204953"/>
    </source>
</evidence>
<organism evidence="1 2">
    <name type="scientific">Limnofasciculus baicalensis BBK-W-15</name>
    <dbReference type="NCBI Taxonomy" id="2699891"/>
    <lineage>
        <taxon>Bacteria</taxon>
        <taxon>Bacillati</taxon>
        <taxon>Cyanobacteriota</taxon>
        <taxon>Cyanophyceae</taxon>
        <taxon>Coleofasciculales</taxon>
        <taxon>Coleofasciculaceae</taxon>
        <taxon>Limnofasciculus</taxon>
        <taxon>Limnofasciculus baicalensis</taxon>
    </lineage>
</organism>
<evidence type="ECO:0000313" key="1">
    <source>
        <dbReference type="EMBL" id="MCP2727636.1"/>
    </source>
</evidence>
<reference evidence="1" key="1">
    <citation type="submission" date="2022-06" db="EMBL/GenBank/DDBJ databases">
        <title>New cyanobacteria of genus Symplocastrum in benthos of Lake Baikal.</title>
        <authorList>
            <person name="Sorokovikova E."/>
            <person name="Tikhonova I."/>
            <person name="Krasnopeev A."/>
            <person name="Evseev P."/>
            <person name="Gladkikh A."/>
            <person name="Belykh O."/>
        </authorList>
    </citation>
    <scope>NUCLEOTIDE SEQUENCE</scope>
    <source>
        <strain evidence="1">BBK-W-15</strain>
    </source>
</reference>
<keyword evidence="2" id="KW-1185">Reference proteome</keyword>
<dbReference type="AlphaFoldDB" id="A0AAE3KLF1"/>
<name>A0AAE3KLF1_9CYAN</name>
<gene>
    <name evidence="1" type="ORF">NJ959_03985</name>
</gene>
<protein>
    <submittedName>
        <fullName evidence="1">Uncharacterized protein</fullName>
    </submittedName>
</protein>
<dbReference type="Proteomes" id="UP001204953">
    <property type="component" value="Unassembled WGS sequence"/>
</dbReference>
<comment type="caution">
    <text evidence="1">The sequence shown here is derived from an EMBL/GenBank/DDBJ whole genome shotgun (WGS) entry which is preliminary data.</text>
</comment>
<sequence length="70" mass="7943">MVSDQFGVLMLAENISGFVYLLCYSASQLTEVQRNPVSLRNRVSGGLSYVLYATENRYKCDRKVPSPIFF</sequence>
<dbReference type="EMBL" id="JAMZMM010000022">
    <property type="protein sequence ID" value="MCP2727636.1"/>
    <property type="molecule type" value="Genomic_DNA"/>
</dbReference>